<keyword evidence="16" id="KW-1185">Reference proteome</keyword>
<dbReference type="Pfam" id="PF24102">
    <property type="entry name" value="FLAD1_M"/>
    <property type="match status" value="1"/>
</dbReference>
<dbReference type="SMART" id="SM00852">
    <property type="entry name" value="MoCF_biosynth"/>
    <property type="match status" value="1"/>
</dbReference>
<dbReference type="EMBL" id="UXSR01000089">
    <property type="protein sequence ID" value="VDD74870.1"/>
    <property type="molecule type" value="Genomic_DNA"/>
</dbReference>
<name>A0A158QSI0_MESCO</name>
<dbReference type="GO" id="GO:0003919">
    <property type="term" value="F:FMN adenylyltransferase activity"/>
    <property type="evidence" value="ECO:0007669"/>
    <property type="project" value="UniProtKB-EC"/>
</dbReference>
<evidence type="ECO:0000256" key="5">
    <source>
        <dbReference type="ARBA" id="ARBA00022643"/>
    </source>
</evidence>
<evidence type="ECO:0000256" key="8">
    <source>
        <dbReference type="ARBA" id="ARBA00022741"/>
    </source>
</evidence>
<dbReference type="SUPFAM" id="SSF53218">
    <property type="entry name" value="Molybdenum cofactor biosynthesis proteins"/>
    <property type="match status" value="1"/>
</dbReference>
<dbReference type="PANTHER" id="PTHR23293:SF9">
    <property type="entry name" value="FAD SYNTHASE"/>
    <property type="match status" value="1"/>
</dbReference>
<dbReference type="AlphaFoldDB" id="A0A158QSI0"/>
<dbReference type="InterPro" id="IPR036425">
    <property type="entry name" value="MoaB/Mog-like_dom_sf"/>
</dbReference>
<sequence length="989" mass="110938">MDVCQKDAVKRVAIIGGGFGGCSTAYFLRRLLGNRISITVFERSERVGGRVRSIYANNGKELYETGGSLYTCNDKYMKMFVDRFSLIARRHPPSDEAFSLYQGRSNPVFSSTAGPLFINRLRFAFVYGLDFVRFQYCVRKHVKALGKIYDLQSNGQAFTSPVTMLKALSPEFPKMLKSTFAKWLDLRCGISARFCEEVVYGLTSLCYCSGLTLHAFAGMCAVSGFGADLFSVVGGNEQISQKLCEAALAESPNGVPNKLSLNTEVTKLDRSSKRRYMLTYKRSGIEKCMEFDFVVLAFPMHEKSPTTLTLDSDLRGVFPVPKKYAEVDYTLFRGDLEAAEYGLPVEKVKSDGTNGVAILPTYRGYEVEKGTLFKYLGRAWSMAPYTGQRVGCWSTYSSPRRTNDPGRQILEKYVKGHGSVINSTRWFAYPIFSTVSVKYENLEDAVEKFLLDDGLIYANALESVASNMEMAIVGGYNAALLIAHIIGDEVLRGDIVDTNFAFIARQAPSCGLKLKKISVIPDVVKEISNEVRRFSKEFDVVVTSGGIGSTHDDLTYEAVADAFGEKLELNPSLVSFVETVFNCKSKDLLPDDCRLRLARVPASSKLIFGQDPETRSPSLYPVLTVRNVFILPGMPPFFRLGFEFIKPYIRDPSVQFFDKNLYSTSEEPNLAKRLGDFAKEFKDCVLVGSYPVENNRYYKVRISLESQNKQSLETAQATLEKLLANELVSYEPDPVSNAARCVYEMAKEDSDFGRKLANSIRITESILQEYGSENVILSFNGGKDCTVVLHLLFAVLNKTSDTVGVFKHPRLFYVRSQTPFPEVETFVQSTLVFYRYPSSDVRRVDQENDDRSKPPPDLLVCDGSIKASLVQLKRDSPDLKAIFLGTRYSDPRTENTTAVMLTDPGWPEFLRVHPILEWNYADIWKFIRGLSLPYCALYDVGYTSLGSMEDTHPNPELRAVDSMGRVSYRPAYTLENPLSERSGRVKTPQ</sequence>
<feature type="domain" description="MoaB/Mog" evidence="14">
    <location>
        <begin position="482"/>
        <end position="652"/>
    </location>
</feature>
<evidence type="ECO:0000313" key="16">
    <source>
        <dbReference type="Proteomes" id="UP000267029"/>
    </source>
</evidence>
<dbReference type="InterPro" id="IPR010795">
    <property type="entry name" value="Prenylcys_lyase"/>
</dbReference>
<evidence type="ECO:0000256" key="1">
    <source>
        <dbReference type="ARBA" id="ARBA00004726"/>
    </source>
</evidence>
<comment type="catalytic activity">
    <reaction evidence="13">
        <text>FMN + ATP + H(+) = FAD + diphosphate</text>
        <dbReference type="Rhea" id="RHEA:17237"/>
        <dbReference type="ChEBI" id="CHEBI:15378"/>
        <dbReference type="ChEBI" id="CHEBI:30616"/>
        <dbReference type="ChEBI" id="CHEBI:33019"/>
        <dbReference type="ChEBI" id="CHEBI:57692"/>
        <dbReference type="ChEBI" id="CHEBI:58210"/>
        <dbReference type="EC" id="2.7.7.2"/>
    </reaction>
</comment>
<dbReference type="EC" id="2.7.7.2" evidence="3"/>
<dbReference type="Pfam" id="PF13450">
    <property type="entry name" value="NAD_binding_8"/>
    <property type="match status" value="1"/>
</dbReference>
<dbReference type="Proteomes" id="UP000267029">
    <property type="component" value="Unassembled WGS sequence"/>
</dbReference>
<evidence type="ECO:0000256" key="9">
    <source>
        <dbReference type="ARBA" id="ARBA00022827"/>
    </source>
</evidence>
<dbReference type="GO" id="GO:0005524">
    <property type="term" value="F:ATP binding"/>
    <property type="evidence" value="ECO:0007669"/>
    <property type="project" value="UniProtKB-KW"/>
</dbReference>
<evidence type="ECO:0000256" key="3">
    <source>
        <dbReference type="ARBA" id="ARBA00012393"/>
    </source>
</evidence>
<dbReference type="PANTHER" id="PTHR23293">
    <property type="entry name" value="FAD SYNTHETASE-RELATED FMN ADENYLYLTRANSFERASE"/>
    <property type="match status" value="1"/>
</dbReference>
<dbReference type="GO" id="GO:0006747">
    <property type="term" value="P:FAD biosynthetic process"/>
    <property type="evidence" value="ECO:0007669"/>
    <property type="project" value="TreeGrafter"/>
</dbReference>
<dbReference type="Gene3D" id="3.40.980.10">
    <property type="entry name" value="MoaB/Mog-like domain"/>
    <property type="match status" value="1"/>
</dbReference>
<dbReference type="Pfam" id="PF07156">
    <property type="entry name" value="Prenylcys_lyase"/>
    <property type="match status" value="1"/>
</dbReference>
<evidence type="ECO:0000259" key="14">
    <source>
        <dbReference type="SMART" id="SM00852"/>
    </source>
</evidence>
<proteinExistence type="inferred from homology"/>
<gene>
    <name evidence="15" type="ORF">MCOS_LOCUS873</name>
</gene>
<evidence type="ECO:0000256" key="13">
    <source>
        <dbReference type="ARBA" id="ARBA00049494"/>
    </source>
</evidence>
<evidence type="ECO:0000256" key="6">
    <source>
        <dbReference type="ARBA" id="ARBA00022679"/>
    </source>
</evidence>
<keyword evidence="7" id="KW-0548">Nucleotidyltransferase</keyword>
<evidence type="ECO:0000313" key="15">
    <source>
        <dbReference type="EMBL" id="VDD74870.1"/>
    </source>
</evidence>
<keyword evidence="4" id="KW-0285">Flavoprotein</keyword>
<dbReference type="InterPro" id="IPR036188">
    <property type="entry name" value="FAD/NAD-bd_sf"/>
</dbReference>
<evidence type="ECO:0000256" key="7">
    <source>
        <dbReference type="ARBA" id="ARBA00022695"/>
    </source>
</evidence>
<dbReference type="InterPro" id="IPR014729">
    <property type="entry name" value="Rossmann-like_a/b/a_fold"/>
</dbReference>
<accession>A0A158QSI0</accession>
<evidence type="ECO:0000256" key="10">
    <source>
        <dbReference type="ARBA" id="ARBA00022840"/>
    </source>
</evidence>
<keyword evidence="6" id="KW-0808">Transferase</keyword>
<dbReference type="GO" id="GO:0030328">
    <property type="term" value="P:prenylcysteine catabolic process"/>
    <property type="evidence" value="ECO:0007669"/>
    <property type="project" value="InterPro"/>
</dbReference>
<keyword evidence="10" id="KW-0067">ATP-binding</keyword>
<comment type="pathway">
    <text evidence="1">Cofactor biosynthesis; FAD biosynthesis; FAD from FMN: step 1/1.</text>
</comment>
<dbReference type="PROSITE" id="PS51257">
    <property type="entry name" value="PROKAR_LIPOPROTEIN"/>
    <property type="match status" value="1"/>
</dbReference>
<evidence type="ECO:0000256" key="2">
    <source>
        <dbReference type="ARBA" id="ARBA00007589"/>
    </source>
</evidence>
<dbReference type="InterPro" id="IPR001453">
    <property type="entry name" value="MoaB/Mog_dom"/>
</dbReference>
<dbReference type="STRING" id="53468.A0A158QSI0"/>
<evidence type="ECO:0000256" key="11">
    <source>
        <dbReference type="ARBA" id="ARBA00031145"/>
    </source>
</evidence>
<organism evidence="15 16">
    <name type="scientific">Mesocestoides corti</name>
    <name type="common">Flatworm</name>
    <dbReference type="NCBI Taxonomy" id="53468"/>
    <lineage>
        <taxon>Eukaryota</taxon>
        <taxon>Metazoa</taxon>
        <taxon>Spiralia</taxon>
        <taxon>Lophotrochozoa</taxon>
        <taxon>Platyhelminthes</taxon>
        <taxon>Cestoda</taxon>
        <taxon>Eucestoda</taxon>
        <taxon>Cyclophyllidea</taxon>
        <taxon>Mesocestoididae</taxon>
        <taxon>Mesocestoides</taxon>
    </lineage>
</organism>
<dbReference type="OrthoDB" id="270728at2759"/>
<dbReference type="InterPro" id="IPR056596">
    <property type="entry name" value="FLAD1_M"/>
</dbReference>
<comment type="similarity">
    <text evidence="2">In the N-terminal section; belongs to the MoaB/Mog family.</text>
</comment>
<dbReference type="Pfam" id="PF01507">
    <property type="entry name" value="PAPS_reduct"/>
    <property type="match status" value="1"/>
</dbReference>
<dbReference type="SUPFAM" id="SSF52402">
    <property type="entry name" value="Adenine nucleotide alpha hydrolases-like"/>
    <property type="match status" value="1"/>
</dbReference>
<dbReference type="InterPro" id="IPR002500">
    <property type="entry name" value="PAPS_reduct_dom"/>
</dbReference>
<dbReference type="Gene3D" id="3.50.50.60">
    <property type="entry name" value="FAD/NAD(P)-binding domain"/>
    <property type="match status" value="1"/>
</dbReference>
<keyword evidence="5" id="KW-0288">FMN</keyword>
<evidence type="ECO:0000256" key="4">
    <source>
        <dbReference type="ARBA" id="ARBA00022630"/>
    </source>
</evidence>
<dbReference type="Gene3D" id="3.40.50.620">
    <property type="entry name" value="HUPs"/>
    <property type="match status" value="1"/>
</dbReference>
<protein>
    <recommendedName>
        <fullName evidence="3">FAD synthase</fullName>
        <ecNumber evidence="3">2.7.7.2</ecNumber>
    </recommendedName>
    <alternativeName>
        <fullName evidence="11">FAD pyrophosphorylase</fullName>
    </alternativeName>
    <alternativeName>
        <fullName evidence="12">FMN adenylyltransferase</fullName>
    </alternativeName>
</protein>
<dbReference type="SUPFAM" id="SSF51905">
    <property type="entry name" value="FAD/NAD(P)-binding domain"/>
    <property type="match status" value="1"/>
</dbReference>
<dbReference type="GO" id="GO:0016670">
    <property type="term" value="F:oxidoreductase activity, acting on a sulfur group of donors, oxygen as acceptor"/>
    <property type="evidence" value="ECO:0007669"/>
    <property type="project" value="InterPro"/>
</dbReference>
<dbReference type="CDD" id="cd00885">
    <property type="entry name" value="cinA"/>
    <property type="match status" value="1"/>
</dbReference>
<dbReference type="CDD" id="cd23948">
    <property type="entry name" value="FAD_synthase"/>
    <property type="match status" value="1"/>
</dbReference>
<evidence type="ECO:0000256" key="12">
    <source>
        <dbReference type="ARBA" id="ARBA00031871"/>
    </source>
</evidence>
<keyword evidence="8" id="KW-0547">Nucleotide-binding</keyword>
<reference evidence="15 16" key="1">
    <citation type="submission" date="2018-10" db="EMBL/GenBank/DDBJ databases">
        <authorList>
            <consortium name="Pathogen Informatics"/>
        </authorList>
    </citation>
    <scope>NUCLEOTIDE SEQUENCE [LARGE SCALE GENOMIC DNA]</scope>
</reference>
<keyword evidence="9" id="KW-0274">FAD</keyword>